<sequence>MWLGKTLKTDYLLLNNMNIIKNIIYSPNGKIIWDSSENTFLDENHVNGATLRYLNKLPKGCKVNEIKNVFQKLNIQSFNYPIKGFPINLPNAKVIEEEVNKLNDYHANLLNLYKINLPQIYNSNGEDICFLTRKHERQDDIYRINNTDKKTWRLNYSADPALFTWLRGHTFESNKLPFRIESEVDCFRNFLSGAVNGLDHMRQFNLRDIHSFCKEQESKSELFFLAITFSEGMRYYFDENWVAFIDIDSDYFDNNLNYGQEFAKQIRQYVVLNVFENKKTYYTVRSGFNVDAGYKSVMIYNFQHDELNAERFSIKASNKEKINVIHACLARGVTRILPAMIGKIISYREKKFLPLSLSPVQVAIIFIGTTNTYCIRIATEFSMKGIRVCILERGTISERIKWSMNNWIPFYCIVGNDDHLASLRIESKFNQDNMSFDDLLCKLPSLEKNYNFSKPKEYYDL</sequence>
<dbReference type="InterPro" id="IPR036621">
    <property type="entry name" value="Anticodon-bd_dom_sf"/>
</dbReference>
<reference evidence="7 8" key="1">
    <citation type="submission" date="2016-09" db="EMBL/GenBank/DDBJ databases">
        <title>Xenorhabdus thuongxuanensis sp. nov. and Xenorhabdus eapokensis sp. nov., isolated from Steinernema species.</title>
        <authorList>
            <person name="Kaempfer P."/>
            <person name="Tobias N.J."/>
            <person name="Phan Ke L."/>
            <person name="Bode H.B."/>
            <person name="Glaeser S.P."/>
        </authorList>
    </citation>
    <scope>NUCLEOTIDE SEQUENCE [LARGE SCALE GENOMIC DNA]</scope>
    <source>
        <strain evidence="7 8">30TX1</strain>
    </source>
</reference>
<keyword evidence="3" id="KW-0547">Nucleotide-binding</keyword>
<feature type="domain" description="Anticodon-binding" evidence="6">
    <location>
        <begin position="361"/>
        <end position="443"/>
    </location>
</feature>
<dbReference type="PANTHER" id="PTHR11451:SF44">
    <property type="entry name" value="THREONINE--TRNA LIGASE, CHLOROPLASTIC_MITOCHONDRIAL 2"/>
    <property type="match status" value="1"/>
</dbReference>
<keyword evidence="8" id="KW-1185">Reference proteome</keyword>
<dbReference type="AlphaFoldDB" id="A0A1Q5U169"/>
<evidence type="ECO:0000256" key="2">
    <source>
        <dbReference type="ARBA" id="ARBA00022598"/>
    </source>
</evidence>
<comment type="caution">
    <text evidence="7">The sequence shown here is derived from an EMBL/GenBank/DDBJ whole genome shotgun (WGS) entry which is preliminary data.</text>
</comment>
<dbReference type="Proteomes" id="UP000186277">
    <property type="component" value="Unassembled WGS sequence"/>
</dbReference>
<keyword evidence="2 7" id="KW-0436">Ligase</keyword>
<dbReference type="GO" id="GO:0006435">
    <property type="term" value="P:threonyl-tRNA aminoacylation"/>
    <property type="evidence" value="ECO:0007669"/>
    <property type="project" value="TreeGrafter"/>
</dbReference>
<dbReference type="Gene3D" id="3.40.50.800">
    <property type="entry name" value="Anticodon-binding domain"/>
    <property type="match status" value="1"/>
</dbReference>
<evidence type="ECO:0000259" key="6">
    <source>
        <dbReference type="Pfam" id="PF03129"/>
    </source>
</evidence>
<name>A0A1Q5U169_9GAMM</name>
<keyword evidence="5" id="KW-0030">Aminoacyl-tRNA synthetase</keyword>
<dbReference type="PANTHER" id="PTHR11451">
    <property type="entry name" value="THREONINE-TRNA LIGASE"/>
    <property type="match status" value="1"/>
</dbReference>
<evidence type="ECO:0000256" key="1">
    <source>
        <dbReference type="ARBA" id="ARBA00022490"/>
    </source>
</evidence>
<dbReference type="EMBL" id="MKGR01000014">
    <property type="protein sequence ID" value="OKP06225.1"/>
    <property type="molecule type" value="Genomic_DNA"/>
</dbReference>
<proteinExistence type="predicted"/>
<dbReference type="InterPro" id="IPR045864">
    <property type="entry name" value="aa-tRNA-synth_II/BPL/LPL"/>
</dbReference>
<keyword evidence="3" id="KW-0067">ATP-binding</keyword>
<organism evidence="7 8">
    <name type="scientific">Xenorhabdus thuongxuanensis</name>
    <dbReference type="NCBI Taxonomy" id="1873484"/>
    <lineage>
        <taxon>Bacteria</taxon>
        <taxon>Pseudomonadati</taxon>
        <taxon>Pseudomonadota</taxon>
        <taxon>Gammaproteobacteria</taxon>
        <taxon>Enterobacterales</taxon>
        <taxon>Morganellaceae</taxon>
        <taxon>Xenorhabdus</taxon>
    </lineage>
</organism>
<dbReference type="Pfam" id="PF03129">
    <property type="entry name" value="HGTP_anticodon"/>
    <property type="match status" value="1"/>
</dbReference>
<gene>
    <name evidence="7" type="primary">thrZ</name>
    <name evidence="7" type="ORF">Xentx_02195</name>
</gene>
<keyword evidence="1" id="KW-0963">Cytoplasm</keyword>
<dbReference type="GO" id="GO:0005524">
    <property type="term" value="F:ATP binding"/>
    <property type="evidence" value="ECO:0007669"/>
    <property type="project" value="UniProtKB-KW"/>
</dbReference>
<accession>A0A1Q5U169</accession>
<dbReference type="Gene3D" id="3.30.930.10">
    <property type="entry name" value="Bira Bifunctional Protein, Domain 2"/>
    <property type="match status" value="1"/>
</dbReference>
<evidence type="ECO:0000256" key="4">
    <source>
        <dbReference type="ARBA" id="ARBA00022917"/>
    </source>
</evidence>
<dbReference type="SUPFAM" id="SSF52954">
    <property type="entry name" value="Class II aaRS ABD-related"/>
    <property type="match status" value="1"/>
</dbReference>
<evidence type="ECO:0000256" key="3">
    <source>
        <dbReference type="ARBA" id="ARBA00022840"/>
    </source>
</evidence>
<dbReference type="EC" id="6.1.1.3" evidence="7"/>
<evidence type="ECO:0000313" key="8">
    <source>
        <dbReference type="Proteomes" id="UP000186277"/>
    </source>
</evidence>
<protein>
    <submittedName>
        <fullName evidence="7">Threonine--tRNA ligase 2</fullName>
        <ecNumber evidence="7">6.1.1.3</ecNumber>
    </submittedName>
</protein>
<keyword evidence="4" id="KW-0648">Protein biosynthesis</keyword>
<dbReference type="GO" id="GO:0004829">
    <property type="term" value="F:threonine-tRNA ligase activity"/>
    <property type="evidence" value="ECO:0007669"/>
    <property type="project" value="UniProtKB-EC"/>
</dbReference>
<evidence type="ECO:0000313" key="7">
    <source>
        <dbReference type="EMBL" id="OKP06225.1"/>
    </source>
</evidence>
<evidence type="ECO:0000256" key="5">
    <source>
        <dbReference type="ARBA" id="ARBA00023146"/>
    </source>
</evidence>
<dbReference type="OrthoDB" id="10011670at2"/>
<dbReference type="RefSeq" id="WP_074020267.1">
    <property type="nucleotide sequence ID" value="NZ_CAWMWP010000037.1"/>
</dbReference>
<dbReference type="SUPFAM" id="SSF55681">
    <property type="entry name" value="Class II aaRS and biotin synthetases"/>
    <property type="match status" value="1"/>
</dbReference>
<dbReference type="InterPro" id="IPR004154">
    <property type="entry name" value="Anticodon-bd"/>
</dbReference>